<protein>
    <submittedName>
        <fullName evidence="11">MFS transporter</fullName>
    </submittedName>
</protein>
<feature type="transmembrane region" description="Helical" evidence="9">
    <location>
        <begin position="433"/>
        <end position="454"/>
    </location>
</feature>
<dbReference type="SUPFAM" id="SSF103473">
    <property type="entry name" value="MFS general substrate transporter"/>
    <property type="match status" value="1"/>
</dbReference>
<proteinExistence type="predicted"/>
<feature type="transmembrane region" description="Helical" evidence="9">
    <location>
        <begin position="100"/>
        <end position="121"/>
    </location>
</feature>
<accession>A0ABR5J270</accession>
<keyword evidence="12" id="KW-1185">Reference proteome</keyword>
<dbReference type="Proteomes" id="UP000037020">
    <property type="component" value="Unassembled WGS sequence"/>
</dbReference>
<evidence type="ECO:0000256" key="4">
    <source>
        <dbReference type="ARBA" id="ARBA00022692"/>
    </source>
</evidence>
<evidence type="ECO:0000256" key="9">
    <source>
        <dbReference type="SAM" id="Phobius"/>
    </source>
</evidence>
<feature type="domain" description="Major facilitator superfamily (MFS) profile" evidence="10">
    <location>
        <begin position="9"/>
        <end position="459"/>
    </location>
</feature>
<evidence type="ECO:0000313" key="12">
    <source>
        <dbReference type="Proteomes" id="UP000037020"/>
    </source>
</evidence>
<dbReference type="InterPro" id="IPR020846">
    <property type="entry name" value="MFS_dom"/>
</dbReference>
<organism evidence="11 12">
    <name type="scientific">Streptomyces varsoviensis</name>
    <dbReference type="NCBI Taxonomy" id="67373"/>
    <lineage>
        <taxon>Bacteria</taxon>
        <taxon>Bacillati</taxon>
        <taxon>Actinomycetota</taxon>
        <taxon>Actinomycetes</taxon>
        <taxon>Kitasatosporales</taxon>
        <taxon>Streptomycetaceae</taxon>
        <taxon>Streptomyces</taxon>
    </lineage>
</organism>
<feature type="transmembrane region" description="Helical" evidence="9">
    <location>
        <begin position="227"/>
        <end position="246"/>
    </location>
</feature>
<dbReference type="Pfam" id="PF07690">
    <property type="entry name" value="MFS_1"/>
    <property type="match status" value="1"/>
</dbReference>
<evidence type="ECO:0000313" key="11">
    <source>
        <dbReference type="EMBL" id="KOG87505.1"/>
    </source>
</evidence>
<feature type="transmembrane region" description="Helical" evidence="9">
    <location>
        <begin position="195"/>
        <end position="215"/>
    </location>
</feature>
<evidence type="ECO:0000256" key="5">
    <source>
        <dbReference type="ARBA" id="ARBA00022989"/>
    </source>
</evidence>
<keyword evidence="2" id="KW-0813">Transport</keyword>
<keyword evidence="5 9" id="KW-1133">Transmembrane helix</keyword>
<evidence type="ECO:0000256" key="7">
    <source>
        <dbReference type="ARBA" id="ARBA00023251"/>
    </source>
</evidence>
<evidence type="ECO:0000256" key="6">
    <source>
        <dbReference type="ARBA" id="ARBA00023136"/>
    </source>
</evidence>
<evidence type="ECO:0000256" key="8">
    <source>
        <dbReference type="SAM" id="MobiDB-lite"/>
    </source>
</evidence>
<feature type="transmembrane region" description="Helical" evidence="9">
    <location>
        <begin position="75"/>
        <end position="94"/>
    </location>
</feature>
<dbReference type="Gene3D" id="1.20.1250.20">
    <property type="entry name" value="MFS general substrate transporter like domains"/>
    <property type="match status" value="1"/>
</dbReference>
<feature type="transmembrane region" description="Helical" evidence="9">
    <location>
        <begin position="161"/>
        <end position="183"/>
    </location>
</feature>
<evidence type="ECO:0000256" key="2">
    <source>
        <dbReference type="ARBA" id="ARBA00022448"/>
    </source>
</evidence>
<dbReference type="NCBIfam" id="TIGR00711">
    <property type="entry name" value="efflux_EmrB"/>
    <property type="match status" value="1"/>
</dbReference>
<dbReference type="Gene3D" id="1.20.1720.10">
    <property type="entry name" value="Multidrug resistance protein D"/>
    <property type="match status" value="1"/>
</dbReference>
<keyword evidence="3" id="KW-1003">Cell membrane</keyword>
<comment type="subcellular location">
    <subcellularLocation>
        <location evidence="1">Cell membrane</location>
        <topology evidence="1">Multi-pass membrane protein</topology>
    </subcellularLocation>
</comment>
<evidence type="ECO:0000259" key="10">
    <source>
        <dbReference type="PROSITE" id="PS50850"/>
    </source>
</evidence>
<keyword evidence="7" id="KW-0046">Antibiotic resistance</keyword>
<evidence type="ECO:0000256" key="3">
    <source>
        <dbReference type="ARBA" id="ARBA00022475"/>
    </source>
</evidence>
<keyword evidence="6 9" id="KW-0472">Membrane</keyword>
<dbReference type="PANTHER" id="PTHR42718">
    <property type="entry name" value="MAJOR FACILITATOR SUPERFAMILY MULTIDRUG TRANSPORTER MFSC"/>
    <property type="match status" value="1"/>
</dbReference>
<dbReference type="PROSITE" id="PS50850">
    <property type="entry name" value="MFS"/>
    <property type="match status" value="1"/>
</dbReference>
<dbReference type="InterPro" id="IPR011701">
    <property type="entry name" value="MFS"/>
</dbReference>
<feature type="region of interest" description="Disordered" evidence="8">
    <location>
        <begin position="459"/>
        <end position="486"/>
    </location>
</feature>
<feature type="transmembrane region" description="Helical" evidence="9">
    <location>
        <begin position="267"/>
        <end position="288"/>
    </location>
</feature>
<feature type="transmembrane region" description="Helical" evidence="9">
    <location>
        <begin position="353"/>
        <end position="380"/>
    </location>
</feature>
<name>A0ABR5J270_9ACTN</name>
<dbReference type="InterPro" id="IPR004638">
    <property type="entry name" value="EmrB-like"/>
</dbReference>
<gene>
    <name evidence="11" type="ORF">ADK38_25060</name>
</gene>
<dbReference type="InterPro" id="IPR036259">
    <property type="entry name" value="MFS_trans_sf"/>
</dbReference>
<feature type="transmembrane region" description="Helical" evidence="9">
    <location>
        <begin position="40"/>
        <end position="63"/>
    </location>
</feature>
<dbReference type="PANTHER" id="PTHR42718:SF46">
    <property type="entry name" value="BLR6921 PROTEIN"/>
    <property type="match status" value="1"/>
</dbReference>
<feature type="transmembrane region" description="Helical" evidence="9">
    <location>
        <begin position="294"/>
        <end position="313"/>
    </location>
</feature>
<dbReference type="EMBL" id="LGUT01002191">
    <property type="protein sequence ID" value="KOG87505.1"/>
    <property type="molecule type" value="Genomic_DNA"/>
</dbReference>
<feature type="transmembrane region" description="Helical" evidence="9">
    <location>
        <begin position="133"/>
        <end position="155"/>
    </location>
</feature>
<dbReference type="RefSeq" id="WP_030886433.1">
    <property type="nucleotide sequence ID" value="NZ_JBIRHZ010000003.1"/>
</dbReference>
<sequence length="486" mass="49877">MIHAQHRNTALLVAGCFFMENLDGTIVSTAAPRMGASLGVAPTAISLVITAYLLTLAVLIPLSGWLTARFGARRVFLTAITVFTLASLACAAATDLGVLVAMRVLQGAGGAMMVPVGRLIVVAKAEKPDLPRVMAYITWPGLIAPVIAPLIGGLITTYANWRWMFLINIPLGVVAFAVAWRLIEAAPAAQTPPRLDWLGVALTSTGLGALTWTAHLLSETSAGTGPVLVTGAAAVLLLGAAVWHLLRSDNPLVDLSTLKVKTFRASASGGSLFWIAVGAVPFLLPLLFQEALGWSAVKSGVVVLFVFIGNIGIKPATTPLLKRYGFRPLLLAAGFGLGASMVASAFIDAATPLAVIALIALISGVARSLGLTAYSTIAFSDIPGERLRHANTLLATAQQMGAGLGVAAATVALRAGGPIGDWLPGRTTATTAYGVAFCLLALVCVGTVAGALRLHPTAGDAVRGPAPASDQGPAPARTEGNSRAAR</sequence>
<reference evidence="11 12" key="1">
    <citation type="submission" date="2015-07" db="EMBL/GenBank/DDBJ databases">
        <authorList>
            <person name="Ju K.-S."/>
            <person name="Doroghazi J.R."/>
            <person name="Metcalf W.W."/>
        </authorList>
    </citation>
    <scope>NUCLEOTIDE SEQUENCE [LARGE SCALE GENOMIC DNA]</scope>
    <source>
        <strain evidence="11 12">NRRL B-3589</strain>
    </source>
</reference>
<evidence type="ECO:0000256" key="1">
    <source>
        <dbReference type="ARBA" id="ARBA00004651"/>
    </source>
</evidence>
<comment type="caution">
    <text evidence="11">The sequence shown here is derived from an EMBL/GenBank/DDBJ whole genome shotgun (WGS) entry which is preliminary data.</text>
</comment>
<keyword evidence="4 9" id="KW-0812">Transmembrane</keyword>
<feature type="transmembrane region" description="Helical" evidence="9">
    <location>
        <begin position="392"/>
        <end position="413"/>
    </location>
</feature>
<feature type="transmembrane region" description="Helical" evidence="9">
    <location>
        <begin position="325"/>
        <end position="347"/>
    </location>
</feature>